<protein>
    <recommendedName>
        <fullName evidence="1">Polysaccharide pyruvyl transferase domain-containing protein</fullName>
    </recommendedName>
</protein>
<dbReference type="Pfam" id="PF04230">
    <property type="entry name" value="PS_pyruv_trans"/>
    <property type="match status" value="1"/>
</dbReference>
<sequence>MSISDTSMDRAKENLALLANAIPRGSKVVYVDPPIHLNVGDLLINLGVEKLFHDYSIDVALRISLNEFDRTKRFVTQDHVIVLHGGGNMGDVWPGHEAVRLKAVNEFKKCKILLFPQSIHFRSEETAKRHAAVYRQHPDLSIFVRDLESQKYAADVMGLDTKLAPDTAHQLWNTSLMRVTGNGAGTLEFMRRDREASASTDFGGVDWDDIKTVSDKLGMYSLRQLLRLSPNPTVSQAIFSLWYSRRDSIVRRSIQYFDKFETIKTSRLHGAILGALLKKKVLIQDNNYGKVGRYCSLWFGDQVKTF</sequence>
<dbReference type="OrthoDB" id="5242601at2"/>
<proteinExistence type="predicted"/>
<evidence type="ECO:0000313" key="2">
    <source>
        <dbReference type="EMBL" id="TPP03922.1"/>
    </source>
</evidence>
<evidence type="ECO:0000313" key="3">
    <source>
        <dbReference type="Proteomes" id="UP000316429"/>
    </source>
</evidence>
<keyword evidence="3" id="KW-1185">Reference proteome</keyword>
<dbReference type="RefSeq" id="WP_140832425.1">
    <property type="nucleotide sequence ID" value="NZ_VFYP01000009.1"/>
</dbReference>
<evidence type="ECO:0000259" key="1">
    <source>
        <dbReference type="Pfam" id="PF04230"/>
    </source>
</evidence>
<accession>A0A504UEJ4</accession>
<dbReference type="InterPro" id="IPR007345">
    <property type="entry name" value="Polysacch_pyruvyl_Trfase"/>
</dbReference>
<feature type="domain" description="Polysaccharide pyruvyl transferase" evidence="1">
    <location>
        <begin position="38"/>
        <end position="282"/>
    </location>
</feature>
<organism evidence="2 3">
    <name type="scientific">Rhizobium glycinendophyticum</name>
    <dbReference type="NCBI Taxonomy" id="2589807"/>
    <lineage>
        <taxon>Bacteria</taxon>
        <taxon>Pseudomonadati</taxon>
        <taxon>Pseudomonadota</taxon>
        <taxon>Alphaproteobacteria</taxon>
        <taxon>Hyphomicrobiales</taxon>
        <taxon>Rhizobiaceae</taxon>
        <taxon>Rhizobium/Agrobacterium group</taxon>
        <taxon>Rhizobium</taxon>
    </lineage>
</organism>
<name>A0A504UEJ4_9HYPH</name>
<dbReference type="EMBL" id="VFYP01000009">
    <property type="protein sequence ID" value="TPP03922.1"/>
    <property type="molecule type" value="Genomic_DNA"/>
</dbReference>
<comment type="caution">
    <text evidence="2">The sequence shown here is derived from an EMBL/GenBank/DDBJ whole genome shotgun (WGS) entry which is preliminary data.</text>
</comment>
<gene>
    <name evidence="2" type="ORF">FJQ55_22795</name>
</gene>
<reference evidence="2 3" key="1">
    <citation type="submission" date="2019-06" db="EMBL/GenBank/DDBJ databases">
        <title>Rhizobium sp. CL12 isolated from roots of soybean.</title>
        <authorList>
            <person name="Wang C."/>
        </authorList>
    </citation>
    <scope>NUCLEOTIDE SEQUENCE [LARGE SCALE GENOMIC DNA]</scope>
    <source>
        <strain evidence="2 3">CL12</strain>
    </source>
</reference>
<dbReference type="Proteomes" id="UP000316429">
    <property type="component" value="Unassembled WGS sequence"/>
</dbReference>
<dbReference type="AlphaFoldDB" id="A0A504UEJ4"/>